<reference evidence="3" key="2">
    <citation type="submission" date="2015-01" db="EMBL/GenBank/DDBJ databases">
        <title>Evolutionary Origins and Diversification of the Mycorrhizal Mutualists.</title>
        <authorList>
            <consortium name="DOE Joint Genome Institute"/>
            <consortium name="Mycorrhizal Genomics Consortium"/>
            <person name="Kohler A."/>
            <person name="Kuo A."/>
            <person name="Nagy L.G."/>
            <person name="Floudas D."/>
            <person name="Copeland A."/>
            <person name="Barry K.W."/>
            <person name="Cichocki N."/>
            <person name="Veneault-Fourrey C."/>
            <person name="LaButti K."/>
            <person name="Lindquist E.A."/>
            <person name="Lipzen A."/>
            <person name="Lundell T."/>
            <person name="Morin E."/>
            <person name="Murat C."/>
            <person name="Riley R."/>
            <person name="Ohm R."/>
            <person name="Sun H."/>
            <person name="Tunlid A."/>
            <person name="Henrissat B."/>
            <person name="Grigoriev I.V."/>
            <person name="Hibbett D.S."/>
            <person name="Martin F."/>
        </authorList>
    </citation>
    <scope>NUCLEOTIDE SEQUENCE [LARGE SCALE GENOMIC DNA]</scope>
    <source>
        <strain evidence="3">441</strain>
    </source>
</reference>
<reference evidence="2 3" key="1">
    <citation type="submission" date="2014-04" db="EMBL/GenBank/DDBJ databases">
        <authorList>
            <consortium name="DOE Joint Genome Institute"/>
            <person name="Kuo A."/>
            <person name="Kohler A."/>
            <person name="Costa M.D."/>
            <person name="Nagy L.G."/>
            <person name="Floudas D."/>
            <person name="Copeland A."/>
            <person name="Barry K.W."/>
            <person name="Cichocki N."/>
            <person name="Veneault-Fourrey C."/>
            <person name="LaButti K."/>
            <person name="Lindquist E.A."/>
            <person name="Lipzen A."/>
            <person name="Lundell T."/>
            <person name="Morin E."/>
            <person name="Murat C."/>
            <person name="Sun H."/>
            <person name="Tunlid A."/>
            <person name="Henrissat B."/>
            <person name="Grigoriev I.V."/>
            <person name="Hibbett D.S."/>
            <person name="Martin F."/>
            <person name="Nordberg H.P."/>
            <person name="Cantor M.N."/>
            <person name="Hua S.X."/>
        </authorList>
    </citation>
    <scope>NUCLEOTIDE SEQUENCE [LARGE SCALE GENOMIC DNA]</scope>
    <source>
        <strain evidence="2 3">441</strain>
    </source>
</reference>
<dbReference type="OrthoDB" id="2608369at2759"/>
<gene>
    <name evidence="2" type="ORF">PISMIDRAFT_572521</name>
</gene>
<name>A0A0C9ZLL6_9AGAM</name>
<dbReference type="CDD" id="cd00882">
    <property type="entry name" value="Ras_like_GTPase"/>
    <property type="match status" value="1"/>
</dbReference>
<protein>
    <recommendedName>
        <fullName evidence="1">G domain-containing protein</fullName>
    </recommendedName>
</protein>
<organism evidence="2 3">
    <name type="scientific">Pisolithus microcarpus 441</name>
    <dbReference type="NCBI Taxonomy" id="765257"/>
    <lineage>
        <taxon>Eukaryota</taxon>
        <taxon>Fungi</taxon>
        <taxon>Dikarya</taxon>
        <taxon>Basidiomycota</taxon>
        <taxon>Agaricomycotina</taxon>
        <taxon>Agaricomycetes</taxon>
        <taxon>Agaricomycetidae</taxon>
        <taxon>Boletales</taxon>
        <taxon>Sclerodermatineae</taxon>
        <taxon>Pisolithaceae</taxon>
        <taxon>Pisolithus</taxon>
    </lineage>
</organism>
<accession>A0A0C9ZLL6</accession>
<dbReference type="HOGENOM" id="CLU_1289394_0_0_1"/>
<dbReference type="GO" id="GO:0005525">
    <property type="term" value="F:GTP binding"/>
    <property type="evidence" value="ECO:0007669"/>
    <property type="project" value="InterPro"/>
</dbReference>
<dbReference type="SUPFAM" id="SSF52540">
    <property type="entry name" value="P-loop containing nucleoside triphosphate hydrolases"/>
    <property type="match status" value="1"/>
</dbReference>
<dbReference type="InterPro" id="IPR006073">
    <property type="entry name" value="GTP-bd"/>
</dbReference>
<dbReference type="InterPro" id="IPR027417">
    <property type="entry name" value="P-loop_NTPase"/>
</dbReference>
<dbReference type="Proteomes" id="UP000054018">
    <property type="component" value="Unassembled WGS sequence"/>
</dbReference>
<evidence type="ECO:0000313" key="3">
    <source>
        <dbReference type="Proteomes" id="UP000054018"/>
    </source>
</evidence>
<dbReference type="STRING" id="765257.A0A0C9ZLL6"/>
<dbReference type="EMBL" id="KN833759">
    <property type="protein sequence ID" value="KIK20758.1"/>
    <property type="molecule type" value="Genomic_DNA"/>
</dbReference>
<feature type="domain" description="G" evidence="1">
    <location>
        <begin position="26"/>
        <end position="94"/>
    </location>
</feature>
<dbReference type="AlphaFoldDB" id="A0A0C9ZLL6"/>
<evidence type="ECO:0000313" key="2">
    <source>
        <dbReference type="EMBL" id="KIK20758.1"/>
    </source>
</evidence>
<dbReference type="Gene3D" id="3.40.50.300">
    <property type="entry name" value="P-loop containing nucleotide triphosphate hydrolases"/>
    <property type="match status" value="1"/>
</dbReference>
<evidence type="ECO:0000259" key="1">
    <source>
        <dbReference type="Pfam" id="PF01926"/>
    </source>
</evidence>
<dbReference type="Pfam" id="PF01926">
    <property type="entry name" value="MMR_HSR1"/>
    <property type="match status" value="1"/>
</dbReference>
<sequence length="214" mass="24270">MSSASRLREREALPISKITRDDIIFLLLGRTGSGKSNFINTLTQMRPEAEVDSLSSCTKEVCTYVCYRDGQRYIFVDTPGLNNGRLQQSEVFKAIARWLEDTYWDSIELTGVIYTQNITDGGRSSTDMQGFQLCRRLCGDQAAKQVRLVTTMWDEVNEAEGDAAEGRLKRAQGLPREELVTKRNFLQWTVKSCNKFPSQVLRAGRAWAREIVAD</sequence>
<proteinExistence type="predicted"/>
<keyword evidence="3" id="KW-1185">Reference proteome</keyword>